<reference evidence="1" key="2">
    <citation type="submission" date="2019-01" db="EMBL/GenBank/DDBJ databases">
        <authorList>
            <consortium name="NCBI Pathogen Detection Project"/>
        </authorList>
    </citation>
    <scope>NUCLEOTIDE SEQUENCE</scope>
    <source>
        <strain evidence="1">BCW_3452</strain>
    </source>
</reference>
<proteinExistence type="predicted"/>
<protein>
    <submittedName>
        <fullName evidence="1">PilZ domain-containing protein</fullName>
    </submittedName>
</protein>
<reference evidence="1" key="1">
    <citation type="journal article" date="2018" name="Genome Biol.">
        <title>SKESA: strategic k-mer extension for scrupulous assemblies.</title>
        <authorList>
            <person name="Souvorov A."/>
            <person name="Agarwala R."/>
            <person name="Lipman D.J."/>
        </authorList>
    </citation>
    <scope>NUCLEOTIDE SEQUENCE</scope>
    <source>
        <strain evidence="1">BCW_3452</strain>
    </source>
</reference>
<gene>
    <name evidence="1" type="ORF">I7730_03490</name>
</gene>
<name>A0A8H9MZ27_VIBVL</name>
<dbReference type="EMBL" id="DACRBY010000003">
    <property type="protein sequence ID" value="HAS8538844.1"/>
    <property type="molecule type" value="Genomic_DNA"/>
</dbReference>
<organism evidence="1">
    <name type="scientific">Vibrio vulnificus</name>
    <dbReference type="NCBI Taxonomy" id="672"/>
    <lineage>
        <taxon>Bacteria</taxon>
        <taxon>Pseudomonadati</taxon>
        <taxon>Pseudomonadota</taxon>
        <taxon>Gammaproteobacteria</taxon>
        <taxon>Vibrionales</taxon>
        <taxon>Vibrionaceae</taxon>
        <taxon>Vibrio</taxon>
    </lineage>
</organism>
<comment type="caution">
    <text evidence="1">The sequence shown here is derived from an EMBL/GenBank/DDBJ whole genome shotgun (WGS) entry which is preliminary data.</text>
</comment>
<accession>A0A8H9MZ27</accession>
<dbReference type="Proteomes" id="UP000863257">
    <property type="component" value="Unassembled WGS sequence"/>
</dbReference>
<dbReference type="AlphaFoldDB" id="A0A8H9MZ27"/>
<evidence type="ECO:0000313" key="1">
    <source>
        <dbReference type="EMBL" id="HAS8538844.1"/>
    </source>
</evidence>
<sequence>MRNNIACQASPVGDNQQLVDSYLESHRQKGNNSMTEQEFFTVNSTLTINVELLPEHDLLPSLEAFEAEIPAPFIVASEFSQLDQLAESARLELKNSDLKNVINLLDAQNSKLNLLLSFMLSQQDQENLRFKTTRFGASQVSFLSTDTMAIGRSTRVKLFLESPAAAIYCYAQVASCEAKDQQYEVTMKYILLRDSDQDLLIKAALHQQQRLLRQRSLERDTK</sequence>